<organism evidence="4 5">
    <name type="scientific">Spirosoma taeanense</name>
    <dbReference type="NCBI Taxonomy" id="2735870"/>
    <lineage>
        <taxon>Bacteria</taxon>
        <taxon>Pseudomonadati</taxon>
        <taxon>Bacteroidota</taxon>
        <taxon>Cytophagia</taxon>
        <taxon>Cytophagales</taxon>
        <taxon>Cytophagaceae</taxon>
        <taxon>Spirosoma</taxon>
    </lineage>
</organism>
<dbReference type="Gene3D" id="3.40.630.30">
    <property type="match status" value="1"/>
</dbReference>
<dbReference type="AlphaFoldDB" id="A0A6M5Y980"/>
<evidence type="ECO:0000313" key="5">
    <source>
        <dbReference type="Proteomes" id="UP000502756"/>
    </source>
</evidence>
<dbReference type="Proteomes" id="UP000502756">
    <property type="component" value="Chromosome"/>
</dbReference>
<keyword evidence="5" id="KW-1185">Reference proteome</keyword>
<name>A0A6M5Y980_9BACT</name>
<evidence type="ECO:0000313" key="4">
    <source>
        <dbReference type="EMBL" id="QJW89936.1"/>
    </source>
</evidence>
<dbReference type="Pfam" id="PF13673">
    <property type="entry name" value="Acetyltransf_10"/>
    <property type="match status" value="1"/>
</dbReference>
<keyword evidence="2" id="KW-0012">Acyltransferase</keyword>
<dbReference type="PANTHER" id="PTHR43877">
    <property type="entry name" value="AMINOALKYLPHOSPHONATE N-ACETYLTRANSFERASE-RELATED-RELATED"/>
    <property type="match status" value="1"/>
</dbReference>
<proteinExistence type="predicted"/>
<dbReference type="EMBL" id="CP053435">
    <property type="protein sequence ID" value="QJW89936.1"/>
    <property type="molecule type" value="Genomic_DNA"/>
</dbReference>
<evidence type="ECO:0000256" key="1">
    <source>
        <dbReference type="ARBA" id="ARBA00022679"/>
    </source>
</evidence>
<reference evidence="4 5" key="1">
    <citation type="submission" date="2020-05" db="EMBL/GenBank/DDBJ databases">
        <title>Genome sequencing of Spirosoma sp. TS118.</title>
        <authorList>
            <person name="Lee J.-H."/>
            <person name="Jeong S."/>
            <person name="Zhao L."/>
            <person name="Jung J.-H."/>
            <person name="Kim M.-K."/>
            <person name="Lim S."/>
        </authorList>
    </citation>
    <scope>NUCLEOTIDE SEQUENCE [LARGE SCALE GENOMIC DNA]</scope>
    <source>
        <strain evidence="4 5">TS118</strain>
    </source>
</reference>
<accession>A0A6M5Y980</accession>
<gene>
    <name evidence="4" type="ORF">HNV11_11375</name>
</gene>
<dbReference type="PROSITE" id="PS51186">
    <property type="entry name" value="GNAT"/>
    <property type="match status" value="1"/>
</dbReference>
<dbReference type="RefSeq" id="WP_171739780.1">
    <property type="nucleotide sequence ID" value="NZ_CP053435.1"/>
</dbReference>
<protein>
    <submittedName>
        <fullName evidence="4">GNAT family N-acetyltransferase</fullName>
    </submittedName>
</protein>
<dbReference type="InterPro" id="IPR000182">
    <property type="entry name" value="GNAT_dom"/>
</dbReference>
<dbReference type="InterPro" id="IPR050832">
    <property type="entry name" value="Bact_Acetyltransf"/>
</dbReference>
<dbReference type="GO" id="GO:0016747">
    <property type="term" value="F:acyltransferase activity, transferring groups other than amino-acyl groups"/>
    <property type="evidence" value="ECO:0007669"/>
    <property type="project" value="InterPro"/>
</dbReference>
<evidence type="ECO:0000259" key="3">
    <source>
        <dbReference type="PROSITE" id="PS51186"/>
    </source>
</evidence>
<keyword evidence="1 4" id="KW-0808">Transferase</keyword>
<sequence length="176" mass="19792">MPPKLRLAQPADIPAIIQLQQQIWEPTYRAILSADQITYMFEAMYSPEVLANQMTTQGHTFVLAEDADQLLGFAAFAPLEPESPIFKLHKIYVLPVTQGTGLGKHLLSEVESRCRSLGGTELLLNVNRYNPARGFYEKQGFRVIREEDIAIGPYWMNDFVMAKPLVSQVDQNPIAA</sequence>
<dbReference type="InterPro" id="IPR016181">
    <property type="entry name" value="Acyl_CoA_acyltransferase"/>
</dbReference>
<dbReference type="KEGG" id="stae:HNV11_11375"/>
<dbReference type="CDD" id="cd04301">
    <property type="entry name" value="NAT_SF"/>
    <property type="match status" value="1"/>
</dbReference>
<evidence type="ECO:0000256" key="2">
    <source>
        <dbReference type="ARBA" id="ARBA00023315"/>
    </source>
</evidence>
<dbReference type="SUPFAM" id="SSF55729">
    <property type="entry name" value="Acyl-CoA N-acyltransferases (Nat)"/>
    <property type="match status" value="1"/>
</dbReference>
<feature type="domain" description="N-acetyltransferase" evidence="3">
    <location>
        <begin position="3"/>
        <end position="166"/>
    </location>
</feature>